<evidence type="ECO:0000256" key="3">
    <source>
        <dbReference type="SAM" id="Phobius"/>
    </source>
</evidence>
<accession>A0ABP0E7T7</accession>
<keyword evidence="3" id="KW-1133">Transmembrane helix</keyword>
<dbReference type="EMBL" id="OZ004254">
    <property type="protein sequence ID" value="CAK7897391.1"/>
    <property type="molecule type" value="Genomic_DNA"/>
</dbReference>
<protein>
    <recommendedName>
        <fullName evidence="4">Major facilitator superfamily (MFS) profile domain-containing protein</fullName>
    </recommendedName>
</protein>
<feature type="compositionally biased region" description="Polar residues" evidence="2">
    <location>
        <begin position="296"/>
        <end position="308"/>
    </location>
</feature>
<evidence type="ECO:0000259" key="4">
    <source>
        <dbReference type="PROSITE" id="PS50850"/>
    </source>
</evidence>
<gene>
    <name evidence="5" type="ORF">CAAN4_B09538</name>
</gene>
<dbReference type="Gene3D" id="1.20.1250.20">
    <property type="entry name" value="MFS general substrate transporter like domains"/>
    <property type="match status" value="2"/>
</dbReference>
<feature type="transmembrane region" description="Helical" evidence="3">
    <location>
        <begin position="49"/>
        <end position="74"/>
    </location>
</feature>
<keyword evidence="3" id="KW-0812">Transmembrane</keyword>
<name>A0ABP0E7T7_9ASCO</name>
<dbReference type="Pfam" id="PF07690">
    <property type="entry name" value="MFS_1"/>
    <property type="match status" value="2"/>
</dbReference>
<keyword evidence="6" id="KW-1185">Reference proteome</keyword>
<organism evidence="5 6">
    <name type="scientific">[Candida] anglica</name>
    <dbReference type="NCBI Taxonomy" id="148631"/>
    <lineage>
        <taxon>Eukaryota</taxon>
        <taxon>Fungi</taxon>
        <taxon>Dikarya</taxon>
        <taxon>Ascomycota</taxon>
        <taxon>Saccharomycotina</taxon>
        <taxon>Pichiomycetes</taxon>
        <taxon>Debaryomycetaceae</taxon>
        <taxon>Kurtzmaniella</taxon>
    </lineage>
</organism>
<evidence type="ECO:0000256" key="2">
    <source>
        <dbReference type="SAM" id="MobiDB-lite"/>
    </source>
</evidence>
<feature type="transmembrane region" description="Helical" evidence="3">
    <location>
        <begin position="450"/>
        <end position="470"/>
    </location>
</feature>
<dbReference type="InterPro" id="IPR036259">
    <property type="entry name" value="MFS_trans_sf"/>
</dbReference>
<feature type="compositionally biased region" description="Low complexity" evidence="2">
    <location>
        <begin position="327"/>
        <end position="346"/>
    </location>
</feature>
<dbReference type="InterPro" id="IPR020846">
    <property type="entry name" value="MFS_dom"/>
</dbReference>
<comment type="subcellular location">
    <subcellularLocation>
        <location evidence="1">Membrane</location>
        <topology evidence="1">Multi-pass membrane protein</topology>
    </subcellularLocation>
</comment>
<feature type="domain" description="Major facilitator superfamily (MFS) profile" evidence="4">
    <location>
        <begin position="381"/>
        <end position="570"/>
    </location>
</feature>
<sequence length="570" mass="63455">MTYDAEQLLANQLNRDGVETSRWGRVQNSAYLVSEELGLVNLLTCSRDVYLIIFIRMIRLVAFHGIQLILIVYLKELDFDDRLVGLFMTLTFSGDLLTSFVLSIVADNVGRKNIFMLSSFIMLCTGVAFLFIKDHILLIVIAFIGIMTPGGDVGPFKSLESSSLASLVPYEKRSDIYAWYGFLAKCFASLGIMGAGYLVLFAQHRFGLDVVDAYRTVFVTYIVISAMMFITAMLLSPAVEWQSSEYDHATHKSSPQEVLEADSSHITVEEEYQEEQEEPDESDKETQEDILHMVQDSENSTSIETAAQISRKDSMSEVTPLLPISRTHQQSSTNPSHSSTSTNTNSDVFSMTSKTSNRAKVKESIKKIKSIRILPRLSRDSYITVIKLSLLFGLDSFASSFIGGSWQAYYILHKFKVQPAEVGSIFFVTGIIAGFMSLLGSTLCKRIGPILTMVVTHLPASILCAILPLAPTLRLTFILLVVRSCVQAMDAAPKQVFLSAIVPPNERTSVIGWVNVVKTLSHTLGPSVAGVFLSWDKQWMCFVFAGVLKVAYDLGIMVTFMEMNRDHHIH</sequence>
<dbReference type="InterPro" id="IPR011701">
    <property type="entry name" value="MFS"/>
</dbReference>
<keyword evidence="3" id="KW-0472">Membrane</keyword>
<dbReference type="PROSITE" id="PS50850">
    <property type="entry name" value="MFS"/>
    <property type="match status" value="1"/>
</dbReference>
<feature type="transmembrane region" description="Helical" evidence="3">
    <location>
        <begin position="542"/>
        <end position="561"/>
    </location>
</feature>
<dbReference type="Proteomes" id="UP001497600">
    <property type="component" value="Chromosome B"/>
</dbReference>
<feature type="transmembrane region" description="Helical" evidence="3">
    <location>
        <begin position="382"/>
        <end position="402"/>
    </location>
</feature>
<evidence type="ECO:0000313" key="5">
    <source>
        <dbReference type="EMBL" id="CAK7897391.1"/>
    </source>
</evidence>
<evidence type="ECO:0000256" key="1">
    <source>
        <dbReference type="ARBA" id="ARBA00004141"/>
    </source>
</evidence>
<feature type="transmembrane region" description="Helical" evidence="3">
    <location>
        <begin position="113"/>
        <end position="132"/>
    </location>
</feature>
<feature type="transmembrane region" description="Helical" evidence="3">
    <location>
        <begin position="177"/>
        <end position="201"/>
    </location>
</feature>
<dbReference type="PANTHER" id="PTHR23520:SF5">
    <property type="entry name" value="TRANSPORTER, PUTATIVE (AFU_ORTHOLOGUE AFUA_3G04000)-RELATED"/>
    <property type="match status" value="1"/>
</dbReference>
<feature type="transmembrane region" description="Helical" evidence="3">
    <location>
        <begin position="422"/>
        <end position="443"/>
    </location>
</feature>
<feature type="transmembrane region" description="Helical" evidence="3">
    <location>
        <begin position="213"/>
        <end position="235"/>
    </location>
</feature>
<dbReference type="PANTHER" id="PTHR23520">
    <property type="entry name" value="TRANSPORTER, PUTATIVE (AFU_ORTHOLOGUE AFUA_3G04000)-RELATED"/>
    <property type="match status" value="1"/>
</dbReference>
<dbReference type="CDD" id="cd06174">
    <property type="entry name" value="MFS"/>
    <property type="match status" value="1"/>
</dbReference>
<evidence type="ECO:0000313" key="6">
    <source>
        <dbReference type="Proteomes" id="UP001497600"/>
    </source>
</evidence>
<feature type="region of interest" description="Disordered" evidence="2">
    <location>
        <begin position="294"/>
        <end position="355"/>
    </location>
</feature>
<proteinExistence type="predicted"/>
<dbReference type="SUPFAM" id="SSF103473">
    <property type="entry name" value="MFS general substrate transporter"/>
    <property type="match status" value="2"/>
</dbReference>
<feature type="transmembrane region" description="Helical" evidence="3">
    <location>
        <begin position="138"/>
        <end position="156"/>
    </location>
</feature>
<reference evidence="5 6" key="1">
    <citation type="submission" date="2024-01" db="EMBL/GenBank/DDBJ databases">
        <authorList>
            <consortium name="Genoscope - CEA"/>
            <person name="William W."/>
        </authorList>
    </citation>
    <scope>NUCLEOTIDE SEQUENCE [LARGE SCALE GENOMIC DNA]</scope>
    <source>
        <strain evidence="5 6">29B2s-10</strain>
    </source>
</reference>
<feature type="transmembrane region" description="Helical" evidence="3">
    <location>
        <begin position="86"/>
        <end position="106"/>
    </location>
</feature>